<evidence type="ECO:0000313" key="3">
    <source>
        <dbReference type="Proteomes" id="UP001523369"/>
    </source>
</evidence>
<dbReference type="EMBL" id="JAMYJR010000009">
    <property type="protein sequence ID" value="MCO8270767.1"/>
    <property type="molecule type" value="Genomic_DNA"/>
</dbReference>
<organism evidence="2 3">
    <name type="scientific">Paractinoplanes aksuensis</name>
    <dbReference type="NCBI Taxonomy" id="2939490"/>
    <lineage>
        <taxon>Bacteria</taxon>
        <taxon>Bacillati</taxon>
        <taxon>Actinomycetota</taxon>
        <taxon>Actinomycetes</taxon>
        <taxon>Micromonosporales</taxon>
        <taxon>Micromonosporaceae</taxon>
        <taxon>Paractinoplanes</taxon>
    </lineage>
</organism>
<dbReference type="Proteomes" id="UP001523369">
    <property type="component" value="Unassembled WGS sequence"/>
</dbReference>
<sequence>MATSLLDIYEPLEVVYGTAELNDLVAVALEAAGERPIALRDLDRRREIDPRWYQRARQVGYVCYADRFAGSLHAVADNLDYLDELGVTYLHLMPLLEPRPGENDGGYAVRDYRAVDPRLGTMDDLSALAGRLHERGMSLCVDLVLNHTAKEHAWAEAWRAGDPAYADFYMSFPDREMPDAYERTIVPVFPDRAPGSFTKFATGEGDKWVWTTFWSYQWDLNWASPNVFRAMLETILWLANRGVDVFRLDAVPFLWKRLGTTCLNEPEVHRIVQALHALVRVAAPGVIFKAEAIVAPDDLVPYLGGHDRYRPECELAYHNQLMVMLWSSLATKDARLMAQSLARMKPIPAEATWVSYVRGHDDIGWAISAEDASAVGWDWWNHRNFLNSFFSGRFGGSYAQGALFQENPVTGDARISGSAASLCGITDDPASWPDGVRRLLLLHSVAFAYGGIPLIYMGDELAMRNDESYRDDPALADDNRWMHRPHMDWAAAERRHDPKTLEGQVFAGLRELIAARKDLLALRGGGETAVVGVDNGHVFAWRRRHPRSGTFVGLANFSEHEQTVEAAAIGHYGWLETAVSSDGPLVVREGRAHLPALGFVWLIER</sequence>
<dbReference type="Pfam" id="PF00128">
    <property type="entry name" value="Alpha-amylase"/>
    <property type="match status" value="1"/>
</dbReference>
<dbReference type="CDD" id="cd11324">
    <property type="entry name" value="AmyAc_Amylosucrase"/>
    <property type="match status" value="1"/>
</dbReference>
<gene>
    <name evidence="2" type="ORF">M1L60_09185</name>
</gene>
<dbReference type="Gene3D" id="2.60.40.1180">
    <property type="entry name" value="Golgi alpha-mannosidase II"/>
    <property type="match status" value="1"/>
</dbReference>
<protein>
    <submittedName>
        <fullName evidence="2">Alpha-amylase family protein</fullName>
    </submittedName>
</protein>
<comment type="caution">
    <text evidence="2">The sequence shown here is derived from an EMBL/GenBank/DDBJ whole genome shotgun (WGS) entry which is preliminary data.</text>
</comment>
<dbReference type="InterPro" id="IPR044077">
    <property type="entry name" value="Amylosucrase"/>
</dbReference>
<dbReference type="SUPFAM" id="SSF51445">
    <property type="entry name" value="(Trans)glycosidases"/>
    <property type="match status" value="1"/>
</dbReference>
<dbReference type="InterPro" id="IPR006047">
    <property type="entry name" value="GH13_cat_dom"/>
</dbReference>
<dbReference type="PANTHER" id="PTHR10357:SF213">
    <property type="entry name" value="ALPHA AMYLASE CATALYTIC REGION"/>
    <property type="match status" value="1"/>
</dbReference>
<evidence type="ECO:0000259" key="1">
    <source>
        <dbReference type="SMART" id="SM00642"/>
    </source>
</evidence>
<name>A0ABT1DIW2_9ACTN</name>
<dbReference type="Gene3D" id="3.20.20.80">
    <property type="entry name" value="Glycosidases"/>
    <property type="match status" value="1"/>
</dbReference>
<dbReference type="InterPro" id="IPR017853">
    <property type="entry name" value="GH"/>
</dbReference>
<evidence type="ECO:0000313" key="2">
    <source>
        <dbReference type="EMBL" id="MCO8270767.1"/>
    </source>
</evidence>
<dbReference type="SMART" id="SM00642">
    <property type="entry name" value="Aamy"/>
    <property type="match status" value="1"/>
</dbReference>
<accession>A0ABT1DIW2</accession>
<keyword evidence="3" id="KW-1185">Reference proteome</keyword>
<dbReference type="PANTHER" id="PTHR10357">
    <property type="entry name" value="ALPHA-AMYLASE FAMILY MEMBER"/>
    <property type="match status" value="1"/>
</dbReference>
<dbReference type="InterPro" id="IPR013780">
    <property type="entry name" value="Glyco_hydro_b"/>
</dbReference>
<reference evidence="2 3" key="1">
    <citation type="submission" date="2022-06" db="EMBL/GenBank/DDBJ databases">
        <title>New Species of the Genus Actinoplanes, ActinopZanes ferrugineus.</title>
        <authorList>
            <person name="Ding P."/>
        </authorList>
    </citation>
    <scope>NUCLEOTIDE SEQUENCE [LARGE SCALE GENOMIC DNA]</scope>
    <source>
        <strain evidence="2 3">TRM88003</strain>
    </source>
</reference>
<proteinExistence type="predicted"/>
<feature type="domain" description="Glycosyl hydrolase family 13 catalytic" evidence="1">
    <location>
        <begin position="64"/>
        <end position="500"/>
    </location>
</feature>
<dbReference type="InterPro" id="IPR045857">
    <property type="entry name" value="O16G_dom_2"/>
</dbReference>
<dbReference type="Gene3D" id="1.10.1740.10">
    <property type="match status" value="1"/>
</dbReference>
<dbReference type="RefSeq" id="WP_253236900.1">
    <property type="nucleotide sequence ID" value="NZ_JAMYJR010000009.1"/>
</dbReference>
<dbReference type="Gene3D" id="3.90.400.10">
    <property type="entry name" value="Oligo-1,6-glucosidase, Domain 2"/>
    <property type="match status" value="1"/>
</dbReference>